<feature type="compositionally biased region" description="Pro residues" evidence="1">
    <location>
        <begin position="107"/>
        <end position="119"/>
    </location>
</feature>
<reference evidence="2 3" key="1">
    <citation type="submission" date="2013-05" db="EMBL/GenBank/DDBJ databases">
        <title>Drechslerella stenobrocha genome reveals carnivorous origination and mechanical trapping mechanism of predatory fungi.</title>
        <authorList>
            <person name="Liu X."/>
            <person name="Zhang W."/>
            <person name="Liu K."/>
        </authorList>
    </citation>
    <scope>NUCLEOTIDE SEQUENCE [LARGE SCALE GENOMIC DNA]</scope>
    <source>
        <strain evidence="2 3">248</strain>
    </source>
</reference>
<accession>W7I384</accession>
<dbReference type="AlphaFoldDB" id="W7I384"/>
<feature type="compositionally biased region" description="Low complexity" evidence="1">
    <location>
        <begin position="85"/>
        <end position="106"/>
    </location>
</feature>
<feature type="region of interest" description="Disordered" evidence="1">
    <location>
        <begin position="334"/>
        <end position="356"/>
    </location>
</feature>
<name>W7I384_9PEZI</name>
<feature type="region of interest" description="Disordered" evidence="1">
    <location>
        <begin position="371"/>
        <end position="395"/>
    </location>
</feature>
<evidence type="ECO:0000313" key="2">
    <source>
        <dbReference type="EMBL" id="EWC46638.1"/>
    </source>
</evidence>
<gene>
    <name evidence="2" type="ORF">DRE_04125</name>
</gene>
<keyword evidence="3" id="KW-1185">Reference proteome</keyword>
<feature type="compositionally biased region" description="Basic and acidic residues" evidence="1">
    <location>
        <begin position="67"/>
        <end position="80"/>
    </location>
</feature>
<dbReference type="EMBL" id="KI966416">
    <property type="protein sequence ID" value="EWC46638.1"/>
    <property type="molecule type" value="Genomic_DNA"/>
</dbReference>
<evidence type="ECO:0000313" key="3">
    <source>
        <dbReference type="Proteomes" id="UP000024837"/>
    </source>
</evidence>
<dbReference type="HOGENOM" id="CLU_498761_0_0_1"/>
<evidence type="ECO:0000256" key="1">
    <source>
        <dbReference type="SAM" id="MobiDB-lite"/>
    </source>
</evidence>
<feature type="compositionally biased region" description="Polar residues" evidence="1">
    <location>
        <begin position="135"/>
        <end position="146"/>
    </location>
</feature>
<protein>
    <submittedName>
        <fullName evidence="2">Uncharacterized protein</fullName>
    </submittedName>
</protein>
<dbReference type="Proteomes" id="UP000024837">
    <property type="component" value="Unassembled WGS sequence"/>
</dbReference>
<feature type="region of interest" description="Disordered" evidence="1">
    <location>
        <begin position="1"/>
        <end position="146"/>
    </location>
</feature>
<feature type="compositionally biased region" description="Basic and acidic residues" evidence="1">
    <location>
        <begin position="1"/>
        <end position="23"/>
    </location>
</feature>
<feature type="compositionally biased region" description="Basic and acidic residues" evidence="1">
    <location>
        <begin position="383"/>
        <end position="395"/>
    </location>
</feature>
<feature type="compositionally biased region" description="Low complexity" evidence="1">
    <location>
        <begin position="33"/>
        <end position="49"/>
    </location>
</feature>
<feature type="region of interest" description="Disordered" evidence="1">
    <location>
        <begin position="421"/>
        <end position="484"/>
    </location>
</feature>
<feature type="compositionally biased region" description="Polar residues" evidence="1">
    <location>
        <begin position="422"/>
        <end position="432"/>
    </location>
</feature>
<dbReference type="OrthoDB" id="5413982at2759"/>
<organism evidence="2 3">
    <name type="scientific">Drechslerella stenobrocha 248</name>
    <dbReference type="NCBI Taxonomy" id="1043628"/>
    <lineage>
        <taxon>Eukaryota</taxon>
        <taxon>Fungi</taxon>
        <taxon>Dikarya</taxon>
        <taxon>Ascomycota</taxon>
        <taxon>Pezizomycotina</taxon>
        <taxon>Orbiliomycetes</taxon>
        <taxon>Orbiliales</taxon>
        <taxon>Orbiliaceae</taxon>
        <taxon>Drechslerella</taxon>
    </lineage>
</organism>
<sequence>MGDSEADKAEKLAAARKRFEELKRKKQPGKKGAASTSKAAAAATTTTTSTPPPPSSQEPAETGAPEPQEHAGKDAQKDDVDGATVAEEPVAAEVQSASTPVAEAAPAPAPAPTPAPAPVESPRVAKATMGHGHRQSISSADLSRSSETLPEIYRKQAQAIDELRVEKQHLLDEVTALRSKAVEAAKVIVERDKAVEDVAALAEELQTLKEKSGAEEAIFREGAGEASTLKAEIVGLTREVAHLQGQLAQKDKLLTEMRRESTSNLPQNLRTKEDQLESLSVELSELRAALNQSTAATEAVTAERGVLEAQVEDSRRELEAATRAADELRRELENATASRATDTAKGNAYEAKVQSQERTIAELKKALEGMTARSGELESSNGELRRSGKAAEGKCRDLEKKLSIAQRENNGLQMRLAELRKSSLQSASSPQLEQQGFQDGGFEGADADPSWERKMSESMDPDGQDPFSDVNLRSGGGRQGRSGSILGQRYSIRALLGGDDGVAGQAHPDSWAQRVKEELGRWRGYSLDLVDVYKGYDNAYSGIFDI</sequence>
<proteinExistence type="predicted"/>